<dbReference type="InParanoid" id="A0A6J0BBJ2"/>
<feature type="region of interest" description="Disordered" evidence="1">
    <location>
        <begin position="1"/>
        <end position="39"/>
    </location>
</feature>
<proteinExistence type="predicted"/>
<dbReference type="GeneID" id="107218795"/>
<keyword evidence="2" id="KW-1185">Reference proteome</keyword>
<dbReference type="RefSeq" id="XP_015512294.1">
    <property type="nucleotide sequence ID" value="XM_015656808.2"/>
</dbReference>
<evidence type="ECO:0000256" key="1">
    <source>
        <dbReference type="SAM" id="MobiDB-lite"/>
    </source>
</evidence>
<reference evidence="3" key="1">
    <citation type="submission" date="2025-08" db="UniProtKB">
        <authorList>
            <consortium name="RefSeq"/>
        </authorList>
    </citation>
    <scope>IDENTIFICATION</scope>
    <source>
        <tissue evidence="3">Thorax and Abdomen</tissue>
    </source>
</reference>
<evidence type="ECO:0000313" key="3">
    <source>
        <dbReference type="RefSeq" id="XP_015512294.1"/>
    </source>
</evidence>
<dbReference type="Proteomes" id="UP000829291">
    <property type="component" value="Chromosome 1"/>
</dbReference>
<organism evidence="3">
    <name type="scientific">Neodiprion lecontei</name>
    <name type="common">Redheaded pine sawfly</name>
    <dbReference type="NCBI Taxonomy" id="441921"/>
    <lineage>
        <taxon>Eukaryota</taxon>
        <taxon>Metazoa</taxon>
        <taxon>Ecdysozoa</taxon>
        <taxon>Arthropoda</taxon>
        <taxon>Hexapoda</taxon>
        <taxon>Insecta</taxon>
        <taxon>Pterygota</taxon>
        <taxon>Neoptera</taxon>
        <taxon>Endopterygota</taxon>
        <taxon>Hymenoptera</taxon>
        <taxon>Tenthredinoidea</taxon>
        <taxon>Diprionidae</taxon>
        <taxon>Diprioninae</taxon>
        <taxon>Neodiprion</taxon>
    </lineage>
</organism>
<protein>
    <submittedName>
        <fullName evidence="3">Uncharacterized protein LOC107218795</fullName>
    </submittedName>
</protein>
<dbReference type="AlphaFoldDB" id="A0A6J0BBJ2"/>
<name>A0A6J0BBJ2_NEOLC</name>
<evidence type="ECO:0000313" key="2">
    <source>
        <dbReference type="Proteomes" id="UP000829291"/>
    </source>
</evidence>
<gene>
    <name evidence="3" type="primary">LOC107218795</name>
</gene>
<dbReference type="OrthoDB" id="7597709at2759"/>
<dbReference type="KEGG" id="nlo:107218795"/>
<sequence length="231" mass="26116">MAEQRKAGECFCSRRKKGTGGNKPKPSSKRKRQTLVHNPDEEIWHEPYMHCLRKEFSQKSIPCDSKIELPWRDIALPPVAMRIRPNVTVKEEPVEEAAQLREIGGEDSEGVDSKESTGKMKLPWNDLLVMDTVAPQPRLRADGALCDSTLEIPWEDLAFERPVEIRPIPEEELCDLDDVEIPWEDILLPANIVIEARKKKHPSSRGPPNYLSARGGACCGDNPCCTKARRK</sequence>
<accession>A0A6J0BBJ2</accession>